<reference evidence="5 6" key="1">
    <citation type="submission" date="2020-08" db="EMBL/GenBank/DDBJ databases">
        <title>Genomic Encyclopedia of Type Strains, Phase IV (KMG-IV): sequencing the most valuable type-strain genomes for metagenomic binning, comparative biology and taxonomic classification.</title>
        <authorList>
            <person name="Goeker M."/>
        </authorList>
    </citation>
    <scope>NUCLEOTIDE SEQUENCE [LARGE SCALE GENOMIC DNA]</scope>
    <source>
        <strain evidence="5 6">DSM 103526</strain>
    </source>
</reference>
<dbReference type="Proteomes" id="UP000579281">
    <property type="component" value="Unassembled WGS sequence"/>
</dbReference>
<dbReference type="InterPro" id="IPR015637">
    <property type="entry name" value="MUG/TDG"/>
</dbReference>
<dbReference type="SUPFAM" id="SSF52141">
    <property type="entry name" value="Uracil-DNA glycosylase-like"/>
    <property type="match status" value="1"/>
</dbReference>
<dbReference type="Pfam" id="PF03167">
    <property type="entry name" value="UDG"/>
    <property type="match status" value="1"/>
</dbReference>
<dbReference type="Gene3D" id="3.40.470.10">
    <property type="entry name" value="Uracil-DNA glycosylase-like domain"/>
    <property type="match status" value="1"/>
</dbReference>
<evidence type="ECO:0000313" key="5">
    <source>
        <dbReference type="EMBL" id="MBB6218271.1"/>
    </source>
</evidence>
<keyword evidence="5" id="KW-0326">Glycosidase</keyword>
<proteinExistence type="predicted"/>
<dbReference type="CDD" id="cd10028">
    <property type="entry name" value="UDG-F2_TDG_MUG"/>
    <property type="match status" value="1"/>
</dbReference>
<evidence type="ECO:0000259" key="4">
    <source>
        <dbReference type="Pfam" id="PF03167"/>
    </source>
</evidence>
<dbReference type="PANTHER" id="PTHR12159:SF9">
    <property type="entry name" value="G_T MISMATCH-SPECIFIC THYMINE DNA GLYCOSYLASE"/>
    <property type="match status" value="1"/>
</dbReference>
<sequence length="178" mass="20241">MYSSKSESNKPLPDIIKEDLDVLFIGYNPGLKSAQEGHHYAGKSNRFWKLLYDAGLTPRKLHPYEDRELLHYGYGSTNIIDRETKSAAELTDEEYEVGREKLKGLLRKYHPKIACYVGIGVYQRFAKKKEIKPGLQSNSIVEGVLDYVCSSSSGLNRIPIDEQINCFKGVLELLKNLK</sequence>
<dbReference type="GO" id="GO:0004844">
    <property type="term" value="F:uracil DNA N-glycosylase activity"/>
    <property type="evidence" value="ECO:0007669"/>
    <property type="project" value="TreeGrafter"/>
</dbReference>
<dbReference type="PANTHER" id="PTHR12159">
    <property type="entry name" value="G/T AND G/U MISMATCH-SPECIFIC DNA GLYCOSYLASE"/>
    <property type="match status" value="1"/>
</dbReference>
<dbReference type="AlphaFoldDB" id="A0A841KXU4"/>
<protein>
    <submittedName>
        <fullName evidence="5">TDG/mug DNA glycosylase family protein</fullName>
        <ecNumber evidence="5">3.2.2.-</ecNumber>
    </submittedName>
</protein>
<dbReference type="GO" id="GO:0006285">
    <property type="term" value="P:base-excision repair, AP site formation"/>
    <property type="evidence" value="ECO:0007669"/>
    <property type="project" value="InterPro"/>
</dbReference>
<dbReference type="EMBL" id="JACHEN010000035">
    <property type="protein sequence ID" value="MBB6218271.1"/>
    <property type="molecule type" value="Genomic_DNA"/>
</dbReference>
<dbReference type="EC" id="3.2.2.-" evidence="5"/>
<evidence type="ECO:0000256" key="1">
    <source>
        <dbReference type="ARBA" id="ARBA00022763"/>
    </source>
</evidence>
<organism evidence="5 6">
    <name type="scientific">Anaerosolibacter carboniphilus</name>
    <dbReference type="NCBI Taxonomy" id="1417629"/>
    <lineage>
        <taxon>Bacteria</taxon>
        <taxon>Bacillati</taxon>
        <taxon>Bacillota</taxon>
        <taxon>Clostridia</taxon>
        <taxon>Peptostreptococcales</taxon>
        <taxon>Thermotaleaceae</taxon>
        <taxon>Anaerosolibacter</taxon>
    </lineage>
</organism>
<keyword evidence="3" id="KW-0234">DNA repair</keyword>
<keyword evidence="2 5" id="KW-0378">Hydrolase</keyword>
<dbReference type="InterPro" id="IPR005122">
    <property type="entry name" value="Uracil-DNA_glycosylase-like"/>
</dbReference>
<gene>
    <name evidence="5" type="ORF">HNQ80_004430</name>
</gene>
<dbReference type="GO" id="GO:0008263">
    <property type="term" value="F:pyrimidine-specific mismatch base pair DNA N-glycosylase activity"/>
    <property type="evidence" value="ECO:0007669"/>
    <property type="project" value="TreeGrafter"/>
</dbReference>
<name>A0A841KXU4_9FIRM</name>
<dbReference type="InterPro" id="IPR036895">
    <property type="entry name" value="Uracil-DNA_glycosylase-like_sf"/>
</dbReference>
<keyword evidence="1" id="KW-0227">DNA damage</keyword>
<comment type="caution">
    <text evidence="5">The sequence shown here is derived from an EMBL/GenBank/DDBJ whole genome shotgun (WGS) entry which is preliminary data.</text>
</comment>
<evidence type="ECO:0000256" key="2">
    <source>
        <dbReference type="ARBA" id="ARBA00022801"/>
    </source>
</evidence>
<keyword evidence="6" id="KW-1185">Reference proteome</keyword>
<accession>A0A841KXU4</accession>
<dbReference type="RefSeq" id="WP_184312762.1">
    <property type="nucleotide sequence ID" value="NZ_JACHEN010000035.1"/>
</dbReference>
<feature type="domain" description="Uracil-DNA glycosylase-like" evidence="4">
    <location>
        <begin position="14"/>
        <end position="174"/>
    </location>
</feature>
<evidence type="ECO:0000313" key="6">
    <source>
        <dbReference type="Proteomes" id="UP000579281"/>
    </source>
</evidence>
<evidence type="ECO:0000256" key="3">
    <source>
        <dbReference type="ARBA" id="ARBA00023204"/>
    </source>
</evidence>